<gene>
    <name evidence="4" type="ORF">G2W53_016680</name>
</gene>
<comment type="caution">
    <text evidence="4">The sequence shown here is derived from an EMBL/GenBank/DDBJ whole genome shotgun (WGS) entry which is preliminary data.</text>
</comment>
<evidence type="ECO:0000256" key="2">
    <source>
        <dbReference type="SAM" id="MobiDB-lite"/>
    </source>
</evidence>
<keyword evidence="5" id="KW-1185">Reference proteome</keyword>
<keyword evidence="1" id="KW-0175">Coiled coil</keyword>
<dbReference type="InterPro" id="IPR011684">
    <property type="entry name" value="NAB"/>
</dbReference>
<feature type="compositionally biased region" description="Low complexity" evidence="2">
    <location>
        <begin position="187"/>
        <end position="199"/>
    </location>
</feature>
<evidence type="ECO:0000313" key="5">
    <source>
        <dbReference type="Proteomes" id="UP000634136"/>
    </source>
</evidence>
<dbReference type="EMBL" id="JAAIUW010000006">
    <property type="protein sequence ID" value="KAF7825516.1"/>
    <property type="molecule type" value="Genomic_DNA"/>
</dbReference>
<feature type="region of interest" description="Disordered" evidence="2">
    <location>
        <begin position="186"/>
        <end position="205"/>
    </location>
</feature>
<feature type="domain" description="NAB" evidence="3">
    <location>
        <begin position="133"/>
        <end position="172"/>
    </location>
</feature>
<evidence type="ECO:0000313" key="4">
    <source>
        <dbReference type="EMBL" id="KAF7825516.1"/>
    </source>
</evidence>
<accession>A0A834WN86</accession>
<dbReference type="Proteomes" id="UP000634136">
    <property type="component" value="Unassembled WGS sequence"/>
</dbReference>
<dbReference type="GO" id="GO:0003779">
    <property type="term" value="F:actin binding"/>
    <property type="evidence" value="ECO:0007669"/>
    <property type="project" value="InterPro"/>
</dbReference>
<protein>
    <submittedName>
        <fullName evidence="4">Protein NETWORKED 3A-like</fullName>
    </submittedName>
</protein>
<evidence type="ECO:0000259" key="3">
    <source>
        <dbReference type="Pfam" id="PF07765"/>
    </source>
</evidence>
<sequence length="230" mass="26223">MVWQQHQQNGVAAPVTTWQNYPFMSLVVGIDQKGSLSNDEERTQRSKLKFRHISKAHMKCSNVSASSVVAVLERTPATSLLIFSSLNNWDKEKYMDAGTRRHIRSIAELLVINKSKSKTEEERIMSTRKDEPWWLHNNCTSKRSSWLQSTIVELNEKTNAILKLIEEDADSFIFLCRLLRNHHRRSSSTSTVSTASPSTGQVRAPPPAKLEEIAFLGSHSEFQIQVESKR</sequence>
<dbReference type="AlphaFoldDB" id="A0A834WN86"/>
<dbReference type="OrthoDB" id="2019833at2759"/>
<organism evidence="4 5">
    <name type="scientific">Senna tora</name>
    <dbReference type="NCBI Taxonomy" id="362788"/>
    <lineage>
        <taxon>Eukaryota</taxon>
        <taxon>Viridiplantae</taxon>
        <taxon>Streptophyta</taxon>
        <taxon>Embryophyta</taxon>
        <taxon>Tracheophyta</taxon>
        <taxon>Spermatophyta</taxon>
        <taxon>Magnoliopsida</taxon>
        <taxon>eudicotyledons</taxon>
        <taxon>Gunneridae</taxon>
        <taxon>Pentapetalae</taxon>
        <taxon>rosids</taxon>
        <taxon>fabids</taxon>
        <taxon>Fabales</taxon>
        <taxon>Fabaceae</taxon>
        <taxon>Caesalpinioideae</taxon>
        <taxon>Cassia clade</taxon>
        <taxon>Senna</taxon>
    </lineage>
</organism>
<reference evidence="4" key="1">
    <citation type="submission" date="2020-09" db="EMBL/GenBank/DDBJ databases">
        <title>Genome-Enabled Discovery of Anthraquinone Biosynthesis in Senna tora.</title>
        <authorList>
            <person name="Kang S.-H."/>
            <person name="Pandey R.P."/>
            <person name="Lee C.-M."/>
            <person name="Sim J.-S."/>
            <person name="Jeong J.-T."/>
            <person name="Choi B.-S."/>
            <person name="Jung M."/>
            <person name="Ginzburg D."/>
            <person name="Zhao K."/>
            <person name="Won S.Y."/>
            <person name="Oh T.-J."/>
            <person name="Yu Y."/>
            <person name="Kim N.-H."/>
            <person name="Lee O.R."/>
            <person name="Lee T.-H."/>
            <person name="Bashyal P."/>
            <person name="Kim T.-S."/>
            <person name="Lee W.-H."/>
            <person name="Kawkins C."/>
            <person name="Kim C.-K."/>
            <person name="Kim J.S."/>
            <person name="Ahn B.O."/>
            <person name="Rhee S.Y."/>
            <person name="Sohng J.K."/>
        </authorList>
    </citation>
    <scope>NUCLEOTIDE SEQUENCE</scope>
    <source>
        <tissue evidence="4">Leaf</tissue>
    </source>
</reference>
<name>A0A834WN86_9FABA</name>
<proteinExistence type="predicted"/>
<evidence type="ECO:0000256" key="1">
    <source>
        <dbReference type="ARBA" id="ARBA00023054"/>
    </source>
</evidence>
<dbReference type="Pfam" id="PF07765">
    <property type="entry name" value="KIP1"/>
    <property type="match status" value="1"/>
</dbReference>